<organism evidence="1 2">
    <name type="scientific">Brucella cytisi</name>
    <dbReference type="NCBI Taxonomy" id="407152"/>
    <lineage>
        <taxon>Bacteria</taxon>
        <taxon>Pseudomonadati</taxon>
        <taxon>Pseudomonadota</taxon>
        <taxon>Alphaproteobacteria</taxon>
        <taxon>Hyphomicrobiales</taxon>
        <taxon>Brucellaceae</taxon>
        <taxon>Brucella/Ochrobactrum group</taxon>
        <taxon>Brucella</taxon>
    </lineage>
</organism>
<protein>
    <submittedName>
        <fullName evidence="1">Uncharacterized protein</fullName>
    </submittedName>
</protein>
<name>A0A1J6IGQ4_9HYPH</name>
<evidence type="ECO:0000313" key="1">
    <source>
        <dbReference type="EMBL" id="OIS94272.1"/>
    </source>
</evidence>
<dbReference type="Proteomes" id="UP000182985">
    <property type="component" value="Unassembled WGS sequence"/>
</dbReference>
<proteinExistence type="predicted"/>
<reference evidence="1 2" key="1">
    <citation type="submission" date="2016-10" db="EMBL/GenBank/DDBJ databases">
        <title>The Draft Genome Sequence of the Potato Rhizosphere Bacteria Ochrobactrum sp. IPA7.2.</title>
        <authorList>
            <person name="Gogoleva N.E."/>
            <person name="Khlopko Y.A."/>
            <person name="Burygin G.L."/>
            <person name="Plotnikov A.O."/>
        </authorList>
    </citation>
    <scope>NUCLEOTIDE SEQUENCE [LARGE SCALE GENOMIC DNA]</scope>
    <source>
        <strain evidence="1 2">IPA7.2</strain>
    </source>
</reference>
<evidence type="ECO:0000313" key="2">
    <source>
        <dbReference type="Proteomes" id="UP000182985"/>
    </source>
</evidence>
<dbReference type="RefSeq" id="WP_071631090.1">
    <property type="nucleotide sequence ID" value="NZ_MOEC01000005.1"/>
</dbReference>
<dbReference type="AlphaFoldDB" id="A0A1J6IGQ4"/>
<dbReference type="OrthoDB" id="8392249at2"/>
<gene>
    <name evidence="1" type="ORF">BLA27_07120</name>
</gene>
<dbReference type="EMBL" id="MOEC01000005">
    <property type="protein sequence ID" value="OIS94272.1"/>
    <property type="molecule type" value="Genomic_DNA"/>
</dbReference>
<comment type="caution">
    <text evidence="1">The sequence shown here is derived from an EMBL/GenBank/DDBJ whole genome shotgun (WGS) entry which is preliminary data.</text>
</comment>
<accession>A0A1J6IGQ4</accession>
<sequence length="393" mass="45189">MTEHTELLRTFMADENEAFPELRQGKFWPQNHHRISPLSTKVEGLLTPNERSDFYFHFMRVTGDVPPVSDKEMPLLLDAYKRLLPSLDLGGVIQMARRHIVLFVFGFDDTGVLPSGETTSAKALKTRLKLAMQVNNYATQPAQRDKKAKFATFADQAARILETLRHLGYNHDRGYSDDDLYDVTCLSFWGMIFIGLLNKSTRADFVADFVEGKYDLVRRDEQIAMLHSYVEAVLPDLEHDEENFRSLAQGLAEIELTRRNATESVALVERLNLTFDTNEEWEILISIPLRGSKEPAYNTKNAVRLQIRPDPDWQWELRARVSDRGEYSQSEKKTYRNDLDLPVLGSGNLHTFPTWLKQVRDKSGLDFDIEAADIRVGRKRAAIKLISRWLANQ</sequence>
<keyword evidence="2" id="KW-1185">Reference proteome</keyword>